<reference evidence="1" key="1">
    <citation type="submission" date="2021-06" db="EMBL/GenBank/DDBJ databases">
        <authorList>
            <person name="Kallberg Y."/>
            <person name="Tangrot J."/>
            <person name="Rosling A."/>
        </authorList>
    </citation>
    <scope>NUCLEOTIDE SEQUENCE</scope>
    <source>
        <strain evidence="1">MA461A</strain>
    </source>
</reference>
<accession>A0ACA9SUN6</accession>
<protein>
    <submittedName>
        <fullName evidence="1">10658_t:CDS:1</fullName>
    </submittedName>
</protein>
<comment type="caution">
    <text evidence="1">The sequence shown here is derived from an EMBL/GenBank/DDBJ whole genome shotgun (WGS) entry which is preliminary data.</text>
</comment>
<evidence type="ECO:0000313" key="1">
    <source>
        <dbReference type="EMBL" id="CAG8847883.1"/>
    </source>
</evidence>
<dbReference type="Proteomes" id="UP000789920">
    <property type="component" value="Unassembled WGS sequence"/>
</dbReference>
<sequence length="130" mass="14866">MAPINASHHEFPDAVQKAFLPAQEILAVFEILKVSMPSEASNITQWLEEYYILGKVRHRLRDGTIATYGLPLFLPSLWSIYDSIGLDVLGTQNVVEAWHYHWKTLVEGLNVSAYKIINEIQKEQQNVETQ</sequence>
<feature type="non-terminal residue" evidence="1">
    <location>
        <position position="130"/>
    </location>
</feature>
<evidence type="ECO:0000313" key="2">
    <source>
        <dbReference type="Proteomes" id="UP000789920"/>
    </source>
</evidence>
<organism evidence="1 2">
    <name type="scientific">Racocetra persica</name>
    <dbReference type="NCBI Taxonomy" id="160502"/>
    <lineage>
        <taxon>Eukaryota</taxon>
        <taxon>Fungi</taxon>
        <taxon>Fungi incertae sedis</taxon>
        <taxon>Mucoromycota</taxon>
        <taxon>Glomeromycotina</taxon>
        <taxon>Glomeromycetes</taxon>
        <taxon>Diversisporales</taxon>
        <taxon>Gigasporaceae</taxon>
        <taxon>Racocetra</taxon>
    </lineage>
</organism>
<proteinExistence type="predicted"/>
<keyword evidence="2" id="KW-1185">Reference proteome</keyword>
<dbReference type="EMBL" id="CAJVQC010158153">
    <property type="protein sequence ID" value="CAG8847883.1"/>
    <property type="molecule type" value="Genomic_DNA"/>
</dbReference>
<name>A0ACA9SUN6_9GLOM</name>
<gene>
    <name evidence="1" type="ORF">RPERSI_LOCUS34852</name>
</gene>